<reference evidence="2 3" key="2">
    <citation type="journal article" date="2009" name="PLoS ONE">
        <title>An integrated genetic and cytogenetic map of the cucumber genome.</title>
        <authorList>
            <person name="Ren Y."/>
            <person name="Zhang Z."/>
            <person name="Liu J."/>
            <person name="Staub J.E."/>
            <person name="Han Y."/>
            <person name="Cheng Z."/>
            <person name="Li X."/>
            <person name="Lu J."/>
            <person name="Miao H."/>
            <person name="Kang H."/>
            <person name="Xie B."/>
            <person name="Gu X."/>
            <person name="Wang X."/>
            <person name="Du Y."/>
            <person name="Jin W."/>
            <person name="Huang S."/>
        </authorList>
    </citation>
    <scope>NUCLEOTIDE SEQUENCE [LARGE SCALE GENOMIC DNA]</scope>
    <source>
        <strain evidence="3">cv. 9930</strain>
    </source>
</reference>
<dbReference type="Proteomes" id="UP000029981">
    <property type="component" value="Chromosome 4"/>
</dbReference>
<name>A0A0A0KWD8_CUCSA</name>
<dbReference type="AlphaFoldDB" id="A0A0A0KWD8"/>
<evidence type="ECO:0000313" key="2">
    <source>
        <dbReference type="EMBL" id="KGN52757.1"/>
    </source>
</evidence>
<feature type="chain" id="PRO_5001965504" evidence="1">
    <location>
        <begin position="26"/>
        <end position="52"/>
    </location>
</feature>
<dbReference type="EMBL" id="CM002925">
    <property type="protein sequence ID" value="KGN52757.1"/>
    <property type="molecule type" value="Genomic_DNA"/>
</dbReference>
<sequence>MSKKAVLVVLAMVFLLATRSQFCQSHRPSPLMRKVNSDEIVLLGAIANLIHY</sequence>
<protein>
    <submittedName>
        <fullName evidence="2">Uncharacterized protein</fullName>
    </submittedName>
</protein>
<gene>
    <name evidence="2" type="ORF">Csa_4G000780</name>
</gene>
<feature type="signal peptide" evidence="1">
    <location>
        <begin position="1"/>
        <end position="25"/>
    </location>
</feature>
<accession>A0A0A0KWD8</accession>
<keyword evidence="1" id="KW-0732">Signal</keyword>
<reference evidence="2 3" key="1">
    <citation type="journal article" date="2009" name="Nat. Genet.">
        <title>The genome of the cucumber, Cucumis sativus L.</title>
        <authorList>
            <person name="Huang S."/>
            <person name="Li R."/>
            <person name="Zhang Z."/>
            <person name="Li L."/>
            <person name="Gu X."/>
            <person name="Fan W."/>
            <person name="Lucas W.J."/>
            <person name="Wang X."/>
            <person name="Xie B."/>
            <person name="Ni P."/>
            <person name="Ren Y."/>
            <person name="Zhu H."/>
            <person name="Li J."/>
            <person name="Lin K."/>
            <person name="Jin W."/>
            <person name="Fei Z."/>
            <person name="Li G."/>
            <person name="Staub J."/>
            <person name="Kilian A."/>
            <person name="van der Vossen E.A."/>
            <person name="Wu Y."/>
            <person name="Guo J."/>
            <person name="He J."/>
            <person name="Jia Z."/>
            <person name="Ren Y."/>
            <person name="Tian G."/>
            <person name="Lu Y."/>
            <person name="Ruan J."/>
            <person name="Qian W."/>
            <person name="Wang M."/>
            <person name="Huang Q."/>
            <person name="Li B."/>
            <person name="Xuan Z."/>
            <person name="Cao J."/>
            <person name="Asan"/>
            <person name="Wu Z."/>
            <person name="Zhang J."/>
            <person name="Cai Q."/>
            <person name="Bai Y."/>
            <person name="Zhao B."/>
            <person name="Han Y."/>
            <person name="Li Y."/>
            <person name="Li X."/>
            <person name="Wang S."/>
            <person name="Shi Q."/>
            <person name="Liu S."/>
            <person name="Cho W.K."/>
            <person name="Kim J.Y."/>
            <person name="Xu Y."/>
            <person name="Heller-Uszynska K."/>
            <person name="Miao H."/>
            <person name="Cheng Z."/>
            <person name="Zhang S."/>
            <person name="Wu J."/>
            <person name="Yang Y."/>
            <person name="Kang H."/>
            <person name="Li M."/>
            <person name="Liang H."/>
            <person name="Ren X."/>
            <person name="Shi Z."/>
            <person name="Wen M."/>
            <person name="Jian M."/>
            <person name="Yang H."/>
            <person name="Zhang G."/>
            <person name="Yang Z."/>
            <person name="Chen R."/>
            <person name="Liu S."/>
            <person name="Li J."/>
            <person name="Ma L."/>
            <person name="Liu H."/>
            <person name="Zhou Y."/>
            <person name="Zhao J."/>
            <person name="Fang X."/>
            <person name="Li G."/>
            <person name="Fang L."/>
            <person name="Li Y."/>
            <person name="Liu D."/>
            <person name="Zheng H."/>
            <person name="Zhang Y."/>
            <person name="Qin N."/>
            <person name="Li Z."/>
            <person name="Yang G."/>
            <person name="Yang S."/>
            <person name="Bolund L."/>
            <person name="Kristiansen K."/>
            <person name="Zheng H."/>
            <person name="Li S."/>
            <person name="Zhang X."/>
            <person name="Yang H."/>
            <person name="Wang J."/>
            <person name="Sun R."/>
            <person name="Zhang B."/>
            <person name="Jiang S."/>
            <person name="Wang J."/>
            <person name="Du Y."/>
            <person name="Li S."/>
        </authorList>
    </citation>
    <scope>NUCLEOTIDE SEQUENCE [LARGE SCALE GENOMIC DNA]</scope>
    <source>
        <strain evidence="3">cv. 9930</strain>
    </source>
</reference>
<keyword evidence="3" id="KW-1185">Reference proteome</keyword>
<dbReference type="Gramene" id="KGN52757">
    <property type="protein sequence ID" value="KGN52757"/>
    <property type="gene ID" value="Csa_4G000780"/>
</dbReference>
<proteinExistence type="predicted"/>
<evidence type="ECO:0000256" key="1">
    <source>
        <dbReference type="SAM" id="SignalP"/>
    </source>
</evidence>
<evidence type="ECO:0000313" key="3">
    <source>
        <dbReference type="Proteomes" id="UP000029981"/>
    </source>
</evidence>
<organism evidence="2 3">
    <name type="scientific">Cucumis sativus</name>
    <name type="common">Cucumber</name>
    <dbReference type="NCBI Taxonomy" id="3659"/>
    <lineage>
        <taxon>Eukaryota</taxon>
        <taxon>Viridiplantae</taxon>
        <taxon>Streptophyta</taxon>
        <taxon>Embryophyta</taxon>
        <taxon>Tracheophyta</taxon>
        <taxon>Spermatophyta</taxon>
        <taxon>Magnoliopsida</taxon>
        <taxon>eudicotyledons</taxon>
        <taxon>Gunneridae</taxon>
        <taxon>Pentapetalae</taxon>
        <taxon>rosids</taxon>
        <taxon>fabids</taxon>
        <taxon>Cucurbitales</taxon>
        <taxon>Cucurbitaceae</taxon>
        <taxon>Benincaseae</taxon>
        <taxon>Cucumis</taxon>
    </lineage>
</organism>
<reference evidence="2 3" key="3">
    <citation type="journal article" date="2010" name="BMC Genomics">
        <title>Transcriptome sequencing and comparative analysis of cucumber flowers with different sex types.</title>
        <authorList>
            <person name="Guo S."/>
            <person name="Zheng Y."/>
            <person name="Joung J.G."/>
            <person name="Liu S."/>
            <person name="Zhang Z."/>
            <person name="Crasta O.R."/>
            <person name="Sobral B.W."/>
            <person name="Xu Y."/>
            <person name="Huang S."/>
            <person name="Fei Z."/>
        </authorList>
    </citation>
    <scope>NUCLEOTIDE SEQUENCE [LARGE SCALE GENOMIC DNA]</scope>
    <source>
        <strain evidence="3">cv. 9930</strain>
    </source>
</reference>
<reference evidence="2 3" key="4">
    <citation type="journal article" date="2011" name="BMC Genomics">
        <title>RNA-Seq improves annotation of protein-coding genes in the cucumber genome.</title>
        <authorList>
            <person name="Li Z."/>
            <person name="Zhang Z."/>
            <person name="Yan P."/>
            <person name="Huang S."/>
            <person name="Fei Z."/>
            <person name="Lin K."/>
        </authorList>
    </citation>
    <scope>NUCLEOTIDE SEQUENCE [LARGE SCALE GENOMIC DNA]</scope>
    <source>
        <strain evidence="3">cv. 9930</strain>
    </source>
</reference>